<evidence type="ECO:0000256" key="4">
    <source>
        <dbReference type="ARBA" id="ARBA00023004"/>
    </source>
</evidence>
<comment type="caution">
    <text evidence="8">The sequence shown here is derived from an EMBL/GenBank/DDBJ whole genome shotgun (WGS) entry which is preliminary data.</text>
</comment>
<evidence type="ECO:0000256" key="1">
    <source>
        <dbReference type="ARBA" id="ARBA00022448"/>
    </source>
</evidence>
<evidence type="ECO:0000259" key="7">
    <source>
        <dbReference type="PROSITE" id="PS51379"/>
    </source>
</evidence>
<protein>
    <recommendedName>
        <fullName evidence="6">Ferredoxin</fullName>
    </recommendedName>
</protein>
<keyword evidence="2 6" id="KW-0479">Metal-binding</keyword>
<evidence type="ECO:0000256" key="2">
    <source>
        <dbReference type="ARBA" id="ARBA00022723"/>
    </source>
</evidence>
<reference evidence="9" key="1">
    <citation type="journal article" date="2022" name="J Environ Chem Eng">
        <title>Biodegradation of petroleum oil using a constructed nonpathogenic and heavy metal-tolerant bacterial consortium isolated from marine sponges.</title>
        <authorList>
            <person name="Dechsakulwatana C."/>
            <person name="Rungsihiranrut A."/>
            <person name="Muangchinda C."/>
            <person name="Ningthoujam R."/>
            <person name="Klankeo P."/>
            <person name="Pinyakong O."/>
        </authorList>
    </citation>
    <scope>NUCLEOTIDE SEQUENCE [LARGE SCALE GENOMIC DNA]</scope>
    <source>
        <strain evidence="9">MO2-4</strain>
    </source>
</reference>
<dbReference type="PANTHER" id="PTHR36923:SF3">
    <property type="entry name" value="FERREDOXIN"/>
    <property type="match status" value="1"/>
</dbReference>
<dbReference type="Gene3D" id="3.30.70.20">
    <property type="match status" value="1"/>
</dbReference>
<dbReference type="RefSeq" id="WP_228164647.1">
    <property type="nucleotide sequence ID" value="NZ_JAPTHD010000011.1"/>
</dbReference>
<feature type="domain" description="4Fe-4S ferredoxin-type" evidence="7">
    <location>
        <begin position="11"/>
        <end position="39"/>
    </location>
</feature>
<comment type="function">
    <text evidence="6">Ferredoxins are iron-sulfur proteins that transfer electrons in a wide variety of metabolic reactions.</text>
</comment>
<keyword evidence="9" id="KW-1185">Reference proteome</keyword>
<dbReference type="PANTHER" id="PTHR36923">
    <property type="entry name" value="FERREDOXIN"/>
    <property type="match status" value="1"/>
</dbReference>
<evidence type="ECO:0000256" key="6">
    <source>
        <dbReference type="RuleBase" id="RU368020"/>
    </source>
</evidence>
<evidence type="ECO:0000313" key="8">
    <source>
        <dbReference type="EMBL" id="MDV5825460.1"/>
    </source>
</evidence>
<name>A0ABU4A140_9SPHN</name>
<evidence type="ECO:0000313" key="9">
    <source>
        <dbReference type="Proteomes" id="UP001185984"/>
    </source>
</evidence>
<dbReference type="SUPFAM" id="SSF54862">
    <property type="entry name" value="4Fe-4S ferredoxins"/>
    <property type="match status" value="1"/>
</dbReference>
<gene>
    <name evidence="8" type="ORF">O0R41_17795</name>
</gene>
<dbReference type="InterPro" id="IPR051269">
    <property type="entry name" value="Fe-S_cluster_ET"/>
</dbReference>
<dbReference type="InterPro" id="IPR017896">
    <property type="entry name" value="4Fe4S_Fe-S-bd"/>
</dbReference>
<keyword evidence="5 6" id="KW-0411">Iron-sulfur</keyword>
<dbReference type="InterPro" id="IPR001080">
    <property type="entry name" value="3Fe4S_ferredoxin"/>
</dbReference>
<evidence type="ECO:0000256" key="5">
    <source>
        <dbReference type="ARBA" id="ARBA00023014"/>
    </source>
</evidence>
<dbReference type="Proteomes" id="UP001185984">
    <property type="component" value="Unassembled WGS sequence"/>
</dbReference>
<proteinExistence type="predicted"/>
<accession>A0ABU4A140</accession>
<organism evidence="8 9">
    <name type="scientific">Sphingobium naphthae</name>
    <dbReference type="NCBI Taxonomy" id="1886786"/>
    <lineage>
        <taxon>Bacteria</taxon>
        <taxon>Pseudomonadati</taxon>
        <taxon>Pseudomonadota</taxon>
        <taxon>Alphaproteobacteria</taxon>
        <taxon>Sphingomonadales</taxon>
        <taxon>Sphingomonadaceae</taxon>
        <taxon>Sphingobium</taxon>
    </lineage>
</organism>
<dbReference type="PROSITE" id="PS51379">
    <property type="entry name" value="4FE4S_FER_2"/>
    <property type="match status" value="1"/>
</dbReference>
<dbReference type="PRINTS" id="PR00352">
    <property type="entry name" value="3FE4SFRDOXIN"/>
</dbReference>
<dbReference type="EMBL" id="JAPTHD010000011">
    <property type="protein sequence ID" value="MDV5825460.1"/>
    <property type="molecule type" value="Genomic_DNA"/>
</dbReference>
<keyword evidence="1 6" id="KW-0813">Transport</keyword>
<dbReference type="Pfam" id="PF13459">
    <property type="entry name" value="Fer4_15"/>
    <property type="match status" value="1"/>
</dbReference>
<sequence>MNSGDESTGAMRAVADRGACCGYGVCAEICPEVFKLDEAGLVYVEDDIVPAELVERAKEGSEACPQVALQIVPLEG</sequence>
<keyword evidence="4 6" id="KW-0408">Iron</keyword>
<evidence type="ECO:0000256" key="3">
    <source>
        <dbReference type="ARBA" id="ARBA00022982"/>
    </source>
</evidence>
<keyword evidence="3 6" id="KW-0249">Electron transport</keyword>